<dbReference type="InterPro" id="IPR008269">
    <property type="entry name" value="Lon_proteolytic"/>
</dbReference>
<evidence type="ECO:0000256" key="1">
    <source>
        <dbReference type="ARBA" id="ARBA00022670"/>
    </source>
</evidence>
<keyword evidence="5" id="KW-1185">Reference proteome</keyword>
<feature type="active site" evidence="2">
    <location>
        <position position="664"/>
    </location>
</feature>
<evidence type="ECO:0000259" key="3">
    <source>
        <dbReference type="PROSITE" id="PS51786"/>
    </source>
</evidence>
<proteinExistence type="inferred from homology"/>
<dbReference type="InterPro" id="IPR027417">
    <property type="entry name" value="P-loop_NTPase"/>
</dbReference>
<organism evidence="4 5">
    <name type="scientific">Giesbergeria sinuosa</name>
    <dbReference type="NCBI Taxonomy" id="80883"/>
    <lineage>
        <taxon>Bacteria</taxon>
        <taxon>Pseudomonadati</taxon>
        <taxon>Pseudomonadota</taxon>
        <taxon>Betaproteobacteria</taxon>
        <taxon>Burkholderiales</taxon>
        <taxon>Comamonadaceae</taxon>
        <taxon>Giesbergeria</taxon>
    </lineage>
</organism>
<dbReference type="InterPro" id="IPR014721">
    <property type="entry name" value="Ribsml_uS5_D2-typ_fold_subgr"/>
</dbReference>
<dbReference type="Gene3D" id="3.40.50.300">
    <property type="entry name" value="P-loop containing nucleotide triphosphate hydrolases"/>
    <property type="match status" value="2"/>
</dbReference>
<protein>
    <recommendedName>
        <fullName evidence="2">endopeptidase La</fullName>
        <ecNumber evidence="2">3.4.21.53</ecNumber>
    </recommendedName>
</protein>
<sequence>MPAAALAPHQLRLTIDPATLGFASTAELQGLPVPWIGQERAQAAAQFGLGLLQPDYHLFVLGEVGSGRTSLLRQAMQAVAQERPVPPDVCYLHDFDTPEHPHALRLPAGQGRLLRQGMEQCTRTLQTELPKRLEGADFRAEAERIEKTYQTQENAAFAALDALAETLHFRLSRDNGHMVFTLLGAKGHPLTENEAHALPRERRTEIEAAEQRLRAEIAHFLDTTRPLERARDEALEQLRRQTAQPLVEQALQTVLHSLQVAPETPETNHTRLTQWLAQVQKEVLEHLELFVGSESANEAAEEERKDDLEDLLARCHVNLVVDNAGLNSAPVLIEDNPQVRTLFGSIEYQAQDDMLLADFSCIHAGSLLRAHGGFLMLHLRDLLEDEGLWERLRRFLRCNRLQIEEPGAPHGQLATVALQPEAVQVDVKIVLIGSVEEYYALQEGDPEVARRFRVKVDFVESFRATAHTRHNTAVFIAQTVRKRQLTHFSAAAVARLLEQSHREADDQTRQSALFAQTEALAIESAAQCSSRNGTLVEAYDIDAALQARILRHNYPEEQLHESIADGERLLSLRGSHIGQINALTQIDLGDYRFGFPVRITARAFAGHEGLLNIEREVEMSGPIHDKGVLILHSYLMALFGHIAPLALNASIVFEQEYSGVEGDSASCAELYALLSALSGLPLAQGIAVTGALNQHGEVLPVGGINEKIEGWYRTCAAAGLDGSQGVLIPARNRHHLMLEPHIVQAVAQGQFHIYTASHVGDGIALLTGCTPGVDATRMTAETGSVLALAEQTLRRFRRACQAAARTRPSRRPS</sequence>
<dbReference type="InterPro" id="IPR046843">
    <property type="entry name" value="LonB_AAA-LID"/>
</dbReference>
<evidence type="ECO:0000313" key="5">
    <source>
        <dbReference type="Proteomes" id="UP001596001"/>
    </source>
</evidence>
<dbReference type="Proteomes" id="UP001596001">
    <property type="component" value="Unassembled WGS sequence"/>
</dbReference>
<dbReference type="Gene3D" id="3.30.230.10">
    <property type="match status" value="1"/>
</dbReference>
<dbReference type="InterPro" id="IPR041699">
    <property type="entry name" value="AAA_32"/>
</dbReference>
<dbReference type="PROSITE" id="PS51786">
    <property type="entry name" value="LON_PROTEOLYTIC"/>
    <property type="match status" value="1"/>
</dbReference>
<dbReference type="Pfam" id="PF20437">
    <property type="entry name" value="LonC_helical"/>
    <property type="match status" value="1"/>
</dbReference>
<comment type="catalytic activity">
    <reaction evidence="2">
        <text>Hydrolysis of proteins in presence of ATP.</text>
        <dbReference type="EC" id="3.4.21.53"/>
    </reaction>
</comment>
<dbReference type="EMBL" id="JBHSHJ010000004">
    <property type="protein sequence ID" value="MFC4788821.1"/>
    <property type="molecule type" value="Genomic_DNA"/>
</dbReference>
<dbReference type="RefSeq" id="WP_382431606.1">
    <property type="nucleotide sequence ID" value="NZ_JBHSHJ010000004.1"/>
</dbReference>
<keyword evidence="2" id="KW-0720">Serine protease</keyword>
<dbReference type="Pfam" id="PF05362">
    <property type="entry name" value="Lon_C"/>
    <property type="match status" value="1"/>
</dbReference>
<dbReference type="GO" id="GO:0006508">
    <property type="term" value="P:proteolysis"/>
    <property type="evidence" value="ECO:0007669"/>
    <property type="project" value="UniProtKB-KW"/>
</dbReference>
<name>A0ABV9QBC1_9BURK</name>
<dbReference type="Pfam" id="PF20436">
    <property type="entry name" value="LonB_AAA-LID"/>
    <property type="match status" value="1"/>
</dbReference>
<dbReference type="EC" id="3.4.21.53" evidence="2"/>
<feature type="domain" description="Lon proteolytic" evidence="3">
    <location>
        <begin position="593"/>
        <end position="769"/>
    </location>
</feature>
<keyword evidence="2" id="KW-0378">Hydrolase</keyword>
<dbReference type="InterPro" id="IPR020568">
    <property type="entry name" value="Ribosomal_Su5_D2-typ_SF"/>
</dbReference>
<dbReference type="Gene3D" id="1.10.8.60">
    <property type="match status" value="1"/>
</dbReference>
<comment type="caution">
    <text evidence="4">The sequence shown here is derived from an EMBL/GenBank/DDBJ whole genome shotgun (WGS) entry which is preliminary data.</text>
</comment>
<evidence type="ECO:0000313" key="4">
    <source>
        <dbReference type="EMBL" id="MFC4788821.1"/>
    </source>
</evidence>
<dbReference type="InterPro" id="IPR046844">
    <property type="entry name" value="Lon-like_helical"/>
</dbReference>
<evidence type="ECO:0000256" key="2">
    <source>
        <dbReference type="PROSITE-ProRule" id="PRU01122"/>
    </source>
</evidence>
<dbReference type="PANTHER" id="PTHR10046">
    <property type="entry name" value="ATP DEPENDENT LON PROTEASE FAMILY MEMBER"/>
    <property type="match status" value="1"/>
</dbReference>
<dbReference type="SUPFAM" id="SSF54211">
    <property type="entry name" value="Ribosomal protein S5 domain 2-like"/>
    <property type="match status" value="1"/>
</dbReference>
<accession>A0ABV9QBC1</accession>
<feature type="active site" evidence="2">
    <location>
        <position position="707"/>
    </location>
</feature>
<dbReference type="PRINTS" id="PR00830">
    <property type="entry name" value="ENDOLAPTASE"/>
</dbReference>
<gene>
    <name evidence="4" type="ORF">ACFO6X_07465</name>
</gene>
<keyword evidence="1 2" id="KW-0645">Protease</keyword>
<comment type="similarity">
    <text evidence="2">Belongs to the peptidase S16 family.</text>
</comment>
<dbReference type="InterPro" id="IPR027065">
    <property type="entry name" value="Lon_Prtase"/>
</dbReference>
<dbReference type="GO" id="GO:0008233">
    <property type="term" value="F:peptidase activity"/>
    <property type="evidence" value="ECO:0007669"/>
    <property type="project" value="UniProtKB-KW"/>
</dbReference>
<reference evidence="5" key="1">
    <citation type="journal article" date="2019" name="Int. J. Syst. Evol. Microbiol.">
        <title>The Global Catalogue of Microorganisms (GCM) 10K type strain sequencing project: providing services to taxonomists for standard genome sequencing and annotation.</title>
        <authorList>
            <consortium name="The Broad Institute Genomics Platform"/>
            <consortium name="The Broad Institute Genome Sequencing Center for Infectious Disease"/>
            <person name="Wu L."/>
            <person name="Ma J."/>
        </authorList>
    </citation>
    <scope>NUCLEOTIDE SEQUENCE [LARGE SCALE GENOMIC DNA]</scope>
    <source>
        <strain evidence="5">CCUG 49452</strain>
    </source>
</reference>
<dbReference type="Pfam" id="PF13654">
    <property type="entry name" value="AAA_32"/>
    <property type="match status" value="1"/>
</dbReference>